<dbReference type="PANTHER" id="PTHR42850:SF4">
    <property type="entry name" value="ZINC-DEPENDENT ENDOPOLYPHOSPHATASE"/>
    <property type="match status" value="1"/>
</dbReference>
<feature type="region of interest" description="Disordered" evidence="1">
    <location>
        <begin position="1"/>
        <end position="44"/>
    </location>
</feature>
<keyword evidence="2" id="KW-0472">Membrane</keyword>
<feature type="transmembrane region" description="Helical" evidence="2">
    <location>
        <begin position="77"/>
        <end position="95"/>
    </location>
</feature>
<protein>
    <recommendedName>
        <fullName evidence="3">Calcineurin-like phosphoesterase domain-containing protein</fullName>
    </recommendedName>
</protein>
<dbReference type="InterPro" id="IPR029052">
    <property type="entry name" value="Metallo-depent_PP-like"/>
</dbReference>
<dbReference type="CDD" id="cd00144">
    <property type="entry name" value="MPP_PPP_family"/>
    <property type="match status" value="1"/>
</dbReference>
<evidence type="ECO:0000256" key="1">
    <source>
        <dbReference type="SAM" id="MobiDB-lite"/>
    </source>
</evidence>
<keyword evidence="2" id="KW-0812">Transmembrane</keyword>
<dbReference type="Proteomes" id="UP001271007">
    <property type="component" value="Unassembled WGS sequence"/>
</dbReference>
<dbReference type="InterPro" id="IPR050126">
    <property type="entry name" value="Ap4A_hydrolase"/>
</dbReference>
<evidence type="ECO:0000313" key="5">
    <source>
        <dbReference type="Proteomes" id="UP001271007"/>
    </source>
</evidence>
<dbReference type="GO" id="GO:0000298">
    <property type="term" value="F:endopolyphosphatase activity"/>
    <property type="evidence" value="ECO:0007669"/>
    <property type="project" value="TreeGrafter"/>
</dbReference>
<evidence type="ECO:0000256" key="2">
    <source>
        <dbReference type="SAM" id="Phobius"/>
    </source>
</evidence>
<keyword evidence="2" id="KW-1133">Transmembrane helix</keyword>
<organism evidence="4 5">
    <name type="scientific">Extremus antarcticus</name>
    <dbReference type="NCBI Taxonomy" id="702011"/>
    <lineage>
        <taxon>Eukaryota</taxon>
        <taxon>Fungi</taxon>
        <taxon>Dikarya</taxon>
        <taxon>Ascomycota</taxon>
        <taxon>Pezizomycotina</taxon>
        <taxon>Dothideomycetes</taxon>
        <taxon>Dothideomycetidae</taxon>
        <taxon>Mycosphaerellales</taxon>
        <taxon>Extremaceae</taxon>
        <taxon>Extremus</taxon>
    </lineage>
</organism>
<dbReference type="EMBL" id="JAWDJX010000001">
    <property type="protein sequence ID" value="KAK3058799.1"/>
    <property type="molecule type" value="Genomic_DNA"/>
</dbReference>
<evidence type="ECO:0000313" key="4">
    <source>
        <dbReference type="EMBL" id="KAK3058799.1"/>
    </source>
</evidence>
<dbReference type="GO" id="GO:0006798">
    <property type="term" value="P:polyphosphate catabolic process"/>
    <property type="evidence" value="ECO:0007669"/>
    <property type="project" value="TreeGrafter"/>
</dbReference>
<sequence>MVERFQNDEKCSERESTSHTRTQPSSRLNQHRRPADGVSSPWPNEKVTYYDDDLADEGSCSRLTRDAVYSRRYRRMLVVLLLALGLSVLLWKWYFRLQDDWDMKEGFMAGGNGTLEIAKVGRFEGTRIEELDARYLPGGKYDAEGQRRLVFVGDIHGCSKELKKLLKEVQFDEERDHLIAVGDVISKGPDDVGVLDELMRLGATSVRGNHEDRILALAPSTLGMESEAEVEAESSGAKKDRKLLKHLHKKHLKYLRSLPLMLRIPALPLAAKLTHKNKSPLAEEILVVHAGLVPGVALEDQDPYFVMNMRAIRVKNHLPLTEASDKHGKTKPWHNVWSWYNDRLFRKKSIKNFQIWDTLEDETLTGWDSWLGLLGLKSREKWPAPQVVVYGHHSKAGLQVDRWSKGLDTGCVRGGELTAMVLDARGNWNLSSIDCKDHR</sequence>
<dbReference type="AlphaFoldDB" id="A0AAJ0LXG3"/>
<name>A0AAJ0LXG3_9PEZI</name>
<feature type="compositionally biased region" description="Polar residues" evidence="1">
    <location>
        <begin position="19"/>
        <end position="28"/>
    </location>
</feature>
<feature type="compositionally biased region" description="Basic and acidic residues" evidence="1">
    <location>
        <begin position="1"/>
        <end position="18"/>
    </location>
</feature>
<dbReference type="Pfam" id="PF00149">
    <property type="entry name" value="Metallophos"/>
    <property type="match status" value="1"/>
</dbReference>
<accession>A0AAJ0LXG3</accession>
<reference evidence="4" key="1">
    <citation type="submission" date="2023-04" db="EMBL/GenBank/DDBJ databases">
        <title>Black Yeasts Isolated from many extreme environments.</title>
        <authorList>
            <person name="Coleine C."/>
            <person name="Stajich J.E."/>
            <person name="Selbmann L."/>
        </authorList>
    </citation>
    <scope>NUCLEOTIDE SEQUENCE</scope>
    <source>
        <strain evidence="4">CCFEE 5312</strain>
    </source>
</reference>
<gene>
    <name evidence="4" type="ORF">LTR09_000364</name>
</gene>
<dbReference type="SUPFAM" id="SSF56300">
    <property type="entry name" value="Metallo-dependent phosphatases"/>
    <property type="match status" value="1"/>
</dbReference>
<dbReference type="GO" id="GO:0016791">
    <property type="term" value="F:phosphatase activity"/>
    <property type="evidence" value="ECO:0007669"/>
    <property type="project" value="TreeGrafter"/>
</dbReference>
<proteinExistence type="predicted"/>
<dbReference type="GO" id="GO:0005737">
    <property type="term" value="C:cytoplasm"/>
    <property type="evidence" value="ECO:0007669"/>
    <property type="project" value="TreeGrafter"/>
</dbReference>
<dbReference type="Gene3D" id="3.60.21.10">
    <property type="match status" value="1"/>
</dbReference>
<dbReference type="PANTHER" id="PTHR42850">
    <property type="entry name" value="METALLOPHOSPHOESTERASE"/>
    <property type="match status" value="1"/>
</dbReference>
<comment type="caution">
    <text evidence="4">The sequence shown here is derived from an EMBL/GenBank/DDBJ whole genome shotgun (WGS) entry which is preliminary data.</text>
</comment>
<keyword evidence="5" id="KW-1185">Reference proteome</keyword>
<feature type="domain" description="Calcineurin-like phosphoesterase" evidence="3">
    <location>
        <begin position="148"/>
        <end position="392"/>
    </location>
</feature>
<evidence type="ECO:0000259" key="3">
    <source>
        <dbReference type="Pfam" id="PF00149"/>
    </source>
</evidence>
<dbReference type="InterPro" id="IPR004843">
    <property type="entry name" value="Calcineurin-like_PHP"/>
</dbReference>